<feature type="transmembrane region" description="Helical" evidence="6">
    <location>
        <begin position="69"/>
        <end position="89"/>
    </location>
</feature>
<dbReference type="GO" id="GO:0006355">
    <property type="term" value="P:regulation of DNA-templated transcription"/>
    <property type="evidence" value="ECO:0007669"/>
    <property type="project" value="InterPro"/>
</dbReference>
<evidence type="ECO:0000256" key="6">
    <source>
        <dbReference type="SAM" id="Phobius"/>
    </source>
</evidence>
<protein>
    <recommendedName>
        <fullName evidence="2">histidine kinase</fullName>
        <ecNumber evidence="2">2.7.13.3</ecNumber>
    </recommendedName>
</protein>
<feature type="domain" description="PAS" evidence="8">
    <location>
        <begin position="275"/>
        <end position="336"/>
    </location>
</feature>
<proteinExistence type="predicted"/>
<feature type="transmembrane region" description="Helical" evidence="6">
    <location>
        <begin position="179"/>
        <end position="196"/>
    </location>
</feature>
<dbReference type="InterPro" id="IPR036890">
    <property type="entry name" value="HATPase_C_sf"/>
</dbReference>
<dbReference type="FunFam" id="3.30.565.10:FF:000006">
    <property type="entry name" value="Sensor histidine kinase WalK"/>
    <property type="match status" value="1"/>
</dbReference>
<evidence type="ECO:0000256" key="5">
    <source>
        <dbReference type="ARBA" id="ARBA00022777"/>
    </source>
</evidence>
<dbReference type="CDD" id="cd00130">
    <property type="entry name" value="PAS"/>
    <property type="match status" value="2"/>
</dbReference>
<keyword evidence="10" id="KW-1185">Reference proteome</keyword>
<dbReference type="Gene3D" id="3.30.565.10">
    <property type="entry name" value="Histidine kinase-like ATPase, C-terminal domain"/>
    <property type="match status" value="1"/>
</dbReference>
<evidence type="ECO:0000259" key="7">
    <source>
        <dbReference type="PROSITE" id="PS50109"/>
    </source>
</evidence>
<name>A0A517X031_9PLAN</name>
<keyword evidence="6" id="KW-1133">Transmembrane helix</keyword>
<evidence type="ECO:0000256" key="1">
    <source>
        <dbReference type="ARBA" id="ARBA00000085"/>
    </source>
</evidence>
<organism evidence="9 10">
    <name type="scientific">Gimesia aquarii</name>
    <dbReference type="NCBI Taxonomy" id="2527964"/>
    <lineage>
        <taxon>Bacteria</taxon>
        <taxon>Pseudomonadati</taxon>
        <taxon>Planctomycetota</taxon>
        <taxon>Planctomycetia</taxon>
        <taxon>Planctomycetales</taxon>
        <taxon>Planctomycetaceae</taxon>
        <taxon>Gimesia</taxon>
    </lineage>
</organism>
<dbReference type="PANTHER" id="PTHR43304">
    <property type="entry name" value="PHYTOCHROME-LIKE PROTEIN CPH1"/>
    <property type="match status" value="1"/>
</dbReference>
<evidence type="ECO:0000313" key="10">
    <source>
        <dbReference type="Proteomes" id="UP000318384"/>
    </source>
</evidence>
<dbReference type="Pfam" id="PF00989">
    <property type="entry name" value="PAS"/>
    <property type="match status" value="1"/>
</dbReference>
<dbReference type="SMART" id="SM00387">
    <property type="entry name" value="HATPase_c"/>
    <property type="match status" value="1"/>
</dbReference>
<dbReference type="InterPro" id="IPR035965">
    <property type="entry name" value="PAS-like_dom_sf"/>
</dbReference>
<keyword evidence="6" id="KW-0472">Membrane</keyword>
<dbReference type="NCBIfam" id="TIGR00229">
    <property type="entry name" value="sensory_box"/>
    <property type="match status" value="2"/>
</dbReference>
<dbReference type="CDD" id="cd00082">
    <property type="entry name" value="HisKA"/>
    <property type="match status" value="1"/>
</dbReference>
<evidence type="ECO:0000313" key="9">
    <source>
        <dbReference type="EMBL" id="QDU10860.1"/>
    </source>
</evidence>
<dbReference type="GO" id="GO:0000155">
    <property type="term" value="F:phosphorelay sensor kinase activity"/>
    <property type="evidence" value="ECO:0007669"/>
    <property type="project" value="InterPro"/>
</dbReference>
<keyword evidence="3" id="KW-0597">Phosphoprotein</keyword>
<dbReference type="OrthoDB" id="231918at2"/>
<dbReference type="SMART" id="SM00091">
    <property type="entry name" value="PAS"/>
    <property type="match status" value="2"/>
</dbReference>
<keyword evidence="4 9" id="KW-0808">Transferase</keyword>
<evidence type="ECO:0000256" key="2">
    <source>
        <dbReference type="ARBA" id="ARBA00012438"/>
    </source>
</evidence>
<dbReference type="Pfam" id="PF00512">
    <property type="entry name" value="HisKA"/>
    <property type="match status" value="1"/>
</dbReference>
<dbReference type="Pfam" id="PF17159">
    <property type="entry name" value="MASE3"/>
    <property type="match status" value="1"/>
</dbReference>
<dbReference type="InterPro" id="IPR004358">
    <property type="entry name" value="Sig_transdc_His_kin-like_C"/>
</dbReference>
<comment type="catalytic activity">
    <reaction evidence="1">
        <text>ATP + protein L-histidine = ADP + protein N-phospho-L-histidine.</text>
        <dbReference type="EC" id="2.7.13.3"/>
    </reaction>
</comment>
<reference evidence="9 10" key="1">
    <citation type="submission" date="2019-03" db="EMBL/GenBank/DDBJ databases">
        <title>Deep-cultivation of Planctomycetes and their phenomic and genomic characterization uncovers novel biology.</title>
        <authorList>
            <person name="Wiegand S."/>
            <person name="Jogler M."/>
            <person name="Boedeker C."/>
            <person name="Pinto D."/>
            <person name="Vollmers J."/>
            <person name="Rivas-Marin E."/>
            <person name="Kohn T."/>
            <person name="Peeters S.H."/>
            <person name="Heuer A."/>
            <person name="Rast P."/>
            <person name="Oberbeckmann S."/>
            <person name="Bunk B."/>
            <person name="Jeske O."/>
            <person name="Meyerdierks A."/>
            <person name="Storesund J.E."/>
            <person name="Kallscheuer N."/>
            <person name="Luecker S."/>
            <person name="Lage O.M."/>
            <person name="Pohl T."/>
            <person name="Merkel B.J."/>
            <person name="Hornburger P."/>
            <person name="Mueller R.-W."/>
            <person name="Bruemmer F."/>
            <person name="Labrenz M."/>
            <person name="Spormann A.M."/>
            <person name="Op den Camp H."/>
            <person name="Overmann J."/>
            <person name="Amann R."/>
            <person name="Jetten M.S.M."/>
            <person name="Mascher T."/>
            <person name="Medema M.H."/>
            <person name="Devos D.P."/>
            <person name="Kaster A.-K."/>
            <person name="Ovreas L."/>
            <person name="Rohde M."/>
            <person name="Galperin M.Y."/>
            <person name="Jogler C."/>
        </authorList>
    </citation>
    <scope>NUCLEOTIDE SEQUENCE [LARGE SCALE GENOMIC DNA]</scope>
    <source>
        <strain evidence="9 10">V202</strain>
    </source>
</reference>
<dbReference type="PROSITE" id="PS50109">
    <property type="entry name" value="HIS_KIN"/>
    <property type="match status" value="1"/>
</dbReference>
<keyword evidence="5" id="KW-0418">Kinase</keyword>
<dbReference type="InterPro" id="IPR013767">
    <property type="entry name" value="PAS_fold"/>
</dbReference>
<dbReference type="AlphaFoldDB" id="A0A517X031"/>
<feature type="domain" description="Histidine kinase" evidence="7">
    <location>
        <begin position="550"/>
        <end position="763"/>
    </location>
</feature>
<dbReference type="InterPro" id="IPR003594">
    <property type="entry name" value="HATPase_dom"/>
</dbReference>
<dbReference type="SUPFAM" id="SSF55785">
    <property type="entry name" value="PYP-like sensor domain (PAS domain)"/>
    <property type="match status" value="2"/>
</dbReference>
<evidence type="ECO:0000256" key="4">
    <source>
        <dbReference type="ARBA" id="ARBA00022679"/>
    </source>
</evidence>
<feature type="transmembrane region" description="Helical" evidence="6">
    <location>
        <begin position="147"/>
        <end position="167"/>
    </location>
</feature>
<feature type="transmembrane region" description="Helical" evidence="6">
    <location>
        <begin position="244"/>
        <end position="262"/>
    </location>
</feature>
<dbReference type="InterPro" id="IPR033425">
    <property type="entry name" value="MASE3"/>
</dbReference>
<keyword evidence="6" id="KW-0812">Transmembrane</keyword>
<dbReference type="Proteomes" id="UP000318384">
    <property type="component" value="Chromosome"/>
</dbReference>
<sequence length="783" mass="89291">MTLDQRAHSRIWVYTISGCIMFAAAVLFQQSTYRGSTQLHTIMEVIATLLALMIGIVALVRYYSQKNNMYLFVSIGFLSTALLDGYHCVVTSTFFQEIFPSTPPSLSPWSWNASRIFLSILMFLSWWTWKREEKLGEAGLFSSRNVLVITAILTLLSFCFFAFVSLPRAYYPEFFFGRPQEFVAGMFFLAAFIGYYRKGDWQDDAFEFWLLMSLLVGIICQVAVISRSFVLFDAMFDMAHIMKLLSYAFVLSGLLVGIFSLYSQTAKMQQESDLAKKQFELVIEESPLAMLMITQNREIILANSTASVLFGYSKKELLGDQIEKLFPKRYQKLHPQYIANFFSDGQSRQLSVGRDLLGLHKDGHEFSIEIFMNYIQTPQNGPAAIYSIVDISERRLAKKQFELVIEESPLAMLMINQSRVITLANSATTKYFGYLKEELLGKYIEMLLPQRYRELHPQQVESFFTDGHSRQLDTGRDLLGLHKEGHEFPVEIFINYVQTPQDGPAAICSVIDISERRKAQEAIARQSEELLNSVQALARVNTELEQFAYVASHDLQEPLRKVASCCQMLAEDYADKLDDDGRQWINFAIDGAARMRLLVSDLLEYARVGALKLDSEPTEAHQAFEAACYNLSETIETNNIQIICHSLPVVLADKRLLTQLFQNLIGNSIKYGSEEQTVIEIGAERDGHHWQFYIKDNGIGIAPEYHERIFHVFQRLHLKEEYTGTGIGLATCKKVVDRFGGRLWVDSQLGQGSTFYFTIPENATTDQEPHQEIGAKSLDTFHK</sequence>
<dbReference type="PANTHER" id="PTHR43304:SF1">
    <property type="entry name" value="PAC DOMAIN-CONTAINING PROTEIN"/>
    <property type="match status" value="1"/>
</dbReference>
<accession>A0A517X031</accession>
<dbReference type="SMART" id="SM00388">
    <property type="entry name" value="HisKA"/>
    <property type="match status" value="1"/>
</dbReference>
<dbReference type="Pfam" id="PF02518">
    <property type="entry name" value="HATPase_c"/>
    <property type="match status" value="1"/>
</dbReference>
<dbReference type="Gene3D" id="3.30.450.20">
    <property type="entry name" value="PAS domain"/>
    <property type="match status" value="2"/>
</dbReference>
<dbReference type="InterPro" id="IPR000014">
    <property type="entry name" value="PAS"/>
</dbReference>
<dbReference type="EMBL" id="CP037422">
    <property type="protein sequence ID" value="QDU10860.1"/>
    <property type="molecule type" value="Genomic_DNA"/>
</dbReference>
<dbReference type="PROSITE" id="PS50112">
    <property type="entry name" value="PAS"/>
    <property type="match status" value="2"/>
</dbReference>
<gene>
    <name evidence="9" type="primary">cph1_2</name>
    <name evidence="9" type="ORF">V202x_42730</name>
</gene>
<dbReference type="InterPro" id="IPR005467">
    <property type="entry name" value="His_kinase_dom"/>
</dbReference>
<dbReference type="EC" id="2.7.13.3" evidence="2"/>
<feature type="transmembrane region" description="Helical" evidence="6">
    <location>
        <begin position="41"/>
        <end position="63"/>
    </location>
</feature>
<evidence type="ECO:0000256" key="3">
    <source>
        <dbReference type="ARBA" id="ARBA00022553"/>
    </source>
</evidence>
<dbReference type="Pfam" id="PF13426">
    <property type="entry name" value="PAS_9"/>
    <property type="match status" value="1"/>
</dbReference>
<dbReference type="Gene3D" id="1.10.287.130">
    <property type="match status" value="1"/>
</dbReference>
<dbReference type="InterPro" id="IPR003661">
    <property type="entry name" value="HisK_dim/P_dom"/>
</dbReference>
<dbReference type="PRINTS" id="PR00344">
    <property type="entry name" value="BCTRLSENSOR"/>
</dbReference>
<dbReference type="InterPro" id="IPR036097">
    <property type="entry name" value="HisK_dim/P_sf"/>
</dbReference>
<dbReference type="RefSeq" id="WP_145178732.1">
    <property type="nucleotide sequence ID" value="NZ_CP037422.1"/>
</dbReference>
<evidence type="ECO:0000259" key="8">
    <source>
        <dbReference type="PROSITE" id="PS50112"/>
    </source>
</evidence>
<dbReference type="InterPro" id="IPR052162">
    <property type="entry name" value="Sensor_kinase/Photoreceptor"/>
</dbReference>
<dbReference type="SUPFAM" id="SSF47384">
    <property type="entry name" value="Homodimeric domain of signal transducing histidine kinase"/>
    <property type="match status" value="1"/>
</dbReference>
<dbReference type="SUPFAM" id="SSF55874">
    <property type="entry name" value="ATPase domain of HSP90 chaperone/DNA topoisomerase II/histidine kinase"/>
    <property type="match status" value="1"/>
</dbReference>
<feature type="transmembrane region" description="Helical" evidence="6">
    <location>
        <begin position="12"/>
        <end position="29"/>
    </location>
</feature>
<feature type="domain" description="PAS" evidence="8">
    <location>
        <begin position="397"/>
        <end position="467"/>
    </location>
</feature>
<feature type="transmembrane region" description="Helical" evidence="6">
    <location>
        <begin position="208"/>
        <end position="232"/>
    </location>
</feature>